<name>A0A0F5N0S0_9MYCO</name>
<evidence type="ECO:0000313" key="4">
    <source>
        <dbReference type="Proteomes" id="UP000192327"/>
    </source>
</evidence>
<sequence length="197" mass="21563">MEGATADGRGHWRAEVGRISGGDPRVAESFNKAGNASARYQIDQVRADADTSSPWRLEIQSALTFRPIAIAQVLTGVYYAKDAAHPTNYVSTVVIDSRNAKPITLSDLFITEQDGLNRFSEQTKRIWPTTYGGGEPMSDEPGNRPIAENFANWIPTAEGIQIHFADYQFGHGSPVITVPWSSLTDVLAPDMKALAQR</sequence>
<dbReference type="PATRIC" id="fig|342002.3.peg.1688"/>
<evidence type="ECO:0000313" key="1">
    <source>
        <dbReference type="EMBL" id="KKC00557.1"/>
    </source>
</evidence>
<evidence type="ECO:0000313" key="2">
    <source>
        <dbReference type="EMBL" id="OQZ97130.1"/>
    </source>
</evidence>
<dbReference type="InterPro" id="IPR037126">
    <property type="entry name" value="PdaC/RsiV-like_sf"/>
</dbReference>
<dbReference type="Proteomes" id="UP000192327">
    <property type="component" value="Unassembled WGS sequence"/>
</dbReference>
<comment type="caution">
    <text evidence="1">The sequence shown here is derived from an EMBL/GenBank/DDBJ whole genome shotgun (WGS) entry which is preliminary data.</text>
</comment>
<proteinExistence type="predicted"/>
<dbReference type="STRING" id="342002.BST15_11035"/>
<dbReference type="Gene3D" id="3.90.640.20">
    <property type="entry name" value="Heat-shock cognate protein, ATPase"/>
    <property type="match status" value="1"/>
</dbReference>
<reference evidence="2 4" key="3">
    <citation type="submission" date="2016-12" db="EMBL/GenBank/DDBJ databases">
        <title>The new phylogeny of genus Mycobacterium.</title>
        <authorList>
            <person name="Tortoli E."/>
            <person name="Trovato A."/>
            <person name="Cirillo D.M."/>
        </authorList>
    </citation>
    <scope>NUCLEOTIDE SEQUENCE [LARGE SCALE GENOMIC DNA]</scope>
    <source>
        <strain evidence="2 4">DSM 44942</strain>
    </source>
</reference>
<dbReference type="EMBL" id="MVHH01000019">
    <property type="protein sequence ID" value="OQZ97130.1"/>
    <property type="molecule type" value="Genomic_DNA"/>
</dbReference>
<reference evidence="3" key="1">
    <citation type="submission" date="2015-04" db="EMBL/GenBank/DDBJ databases">
        <title>Genome sequence of Mycobacterium arupense GUC1.</title>
        <authorList>
            <person name="Greninger A.L."/>
            <person name="Cunningham G."/>
            <person name="Chiu C.Y."/>
            <person name="Miller S."/>
        </authorList>
    </citation>
    <scope>NUCLEOTIDE SEQUENCE [LARGE SCALE GENOMIC DNA]</scope>
    <source>
        <strain evidence="3">GUC1</strain>
    </source>
</reference>
<evidence type="ECO:0000313" key="3">
    <source>
        <dbReference type="Proteomes" id="UP000034416"/>
    </source>
</evidence>
<organism evidence="1 3">
    <name type="scientific">Mycolicibacter arupensis</name>
    <dbReference type="NCBI Taxonomy" id="342002"/>
    <lineage>
        <taxon>Bacteria</taxon>
        <taxon>Bacillati</taxon>
        <taxon>Actinomycetota</taxon>
        <taxon>Actinomycetes</taxon>
        <taxon>Mycobacteriales</taxon>
        <taxon>Mycobacteriaceae</taxon>
        <taxon>Mycolicibacter</taxon>
    </lineage>
</organism>
<dbReference type="Proteomes" id="UP000034416">
    <property type="component" value="Unassembled WGS sequence"/>
</dbReference>
<reference evidence="1" key="2">
    <citation type="submission" date="2015-04" db="EMBL/GenBank/DDBJ databases">
        <title>Genome sequence of Mycobacterium arupense strain GUC1.</title>
        <authorList>
            <person name="Greninger A.L."/>
            <person name="Cunningham G."/>
            <person name="Chiu C.Y."/>
            <person name="Miller S."/>
        </authorList>
    </citation>
    <scope>NUCLEOTIDE SEQUENCE</scope>
    <source>
        <strain evidence="1">GUC1</strain>
    </source>
</reference>
<gene>
    <name evidence="2" type="ORF">BST15_11035</name>
    <name evidence="1" type="ORF">WR43_04525</name>
</gene>
<accession>A0A0F5N0S0</accession>
<dbReference type="EMBL" id="LASW01000011">
    <property type="protein sequence ID" value="KKC00557.1"/>
    <property type="molecule type" value="Genomic_DNA"/>
</dbReference>
<keyword evidence="4" id="KW-1185">Reference proteome</keyword>
<dbReference type="AlphaFoldDB" id="A0A0F5N0S0"/>
<protein>
    <submittedName>
        <fullName evidence="2">DUF3298 domain-containing protein</fullName>
    </submittedName>
</protein>